<evidence type="ECO:0000313" key="7">
    <source>
        <dbReference type="EMBL" id="OBT99301.2"/>
    </source>
</evidence>
<evidence type="ECO:0000256" key="1">
    <source>
        <dbReference type="ARBA" id="ARBA00022723"/>
    </source>
</evidence>
<dbReference type="EMBL" id="KV460213">
    <property type="protein sequence ID" value="OBT99301.2"/>
    <property type="molecule type" value="Genomic_DNA"/>
</dbReference>
<gene>
    <name evidence="7" type="ORF">VE01_02636</name>
</gene>
<evidence type="ECO:0000313" key="8">
    <source>
        <dbReference type="Proteomes" id="UP000091956"/>
    </source>
</evidence>
<dbReference type="PROSITE" id="PS50048">
    <property type="entry name" value="ZN2_CY6_FUNGAL_2"/>
    <property type="match status" value="1"/>
</dbReference>
<dbReference type="SUPFAM" id="SSF57701">
    <property type="entry name" value="Zn2/Cys6 DNA-binding domain"/>
    <property type="match status" value="1"/>
</dbReference>
<keyword evidence="8" id="KW-1185">Reference proteome</keyword>
<dbReference type="InterPro" id="IPR036864">
    <property type="entry name" value="Zn2-C6_fun-type_DNA-bd_sf"/>
</dbReference>
<dbReference type="PRINTS" id="PR00755">
    <property type="entry name" value="AFLATOXINBRP"/>
</dbReference>
<dbReference type="Pfam" id="PF00172">
    <property type="entry name" value="Zn_clus"/>
    <property type="match status" value="1"/>
</dbReference>
<proteinExistence type="predicted"/>
<reference evidence="7 8" key="1">
    <citation type="submission" date="2016-03" db="EMBL/GenBank/DDBJ databases">
        <title>Comparative genomics of Pseudogymnoascus destructans, the fungus causing white-nose syndrome of bats.</title>
        <authorList>
            <person name="Palmer J.M."/>
            <person name="Drees K.P."/>
            <person name="Foster J.T."/>
            <person name="Lindner D.L."/>
        </authorList>
    </citation>
    <scope>NUCLEOTIDE SEQUENCE [LARGE SCALE GENOMIC DNA]</scope>
    <source>
        <strain evidence="7 8">UAMH 10579</strain>
    </source>
</reference>
<keyword evidence="1" id="KW-0479">Metal-binding</keyword>
<dbReference type="GO" id="GO:0000981">
    <property type="term" value="F:DNA-binding transcription factor activity, RNA polymerase II-specific"/>
    <property type="evidence" value="ECO:0007669"/>
    <property type="project" value="InterPro"/>
</dbReference>
<accession>A0A1B8GU01</accession>
<dbReference type="CDD" id="cd00067">
    <property type="entry name" value="GAL4"/>
    <property type="match status" value="1"/>
</dbReference>
<protein>
    <recommendedName>
        <fullName evidence="6">Zn(2)-C6 fungal-type domain-containing protein</fullName>
    </recommendedName>
</protein>
<dbReference type="InterPro" id="IPR001138">
    <property type="entry name" value="Zn2Cys6_DnaBD"/>
</dbReference>
<dbReference type="Gene3D" id="4.10.240.10">
    <property type="entry name" value="Zn(2)-C6 fungal-type DNA-binding domain"/>
    <property type="match status" value="1"/>
</dbReference>
<evidence type="ECO:0000256" key="3">
    <source>
        <dbReference type="ARBA" id="ARBA00023015"/>
    </source>
</evidence>
<dbReference type="PANTHER" id="PTHR47660">
    <property type="entry name" value="TRANSCRIPTION FACTOR WITH C2H2 AND ZN(2)-CYS(6) DNA BINDING DOMAIN (EUROFUNG)-RELATED-RELATED"/>
    <property type="match status" value="1"/>
</dbReference>
<dbReference type="Proteomes" id="UP000091956">
    <property type="component" value="Unassembled WGS sequence"/>
</dbReference>
<keyword evidence="4" id="KW-0804">Transcription</keyword>
<keyword evidence="3" id="KW-0805">Transcription regulation</keyword>
<feature type="domain" description="Zn(2)-C6 fungal-type" evidence="6">
    <location>
        <begin position="12"/>
        <end position="42"/>
    </location>
</feature>
<evidence type="ECO:0000259" key="6">
    <source>
        <dbReference type="PROSITE" id="PS50048"/>
    </source>
</evidence>
<dbReference type="PANTHER" id="PTHR47660:SF3">
    <property type="entry name" value="FINGER DOMAIN PROTEIN, PUTATIVE (AFU_ORTHOLOGUE AFUA_4G03310)-RELATED"/>
    <property type="match status" value="1"/>
</dbReference>
<evidence type="ECO:0000256" key="5">
    <source>
        <dbReference type="ARBA" id="ARBA00023242"/>
    </source>
</evidence>
<dbReference type="GeneID" id="28836022"/>
<keyword evidence="2" id="KW-0862">Zinc</keyword>
<reference evidence="8" key="2">
    <citation type="journal article" date="2018" name="Nat. Commun.">
        <title>Extreme sensitivity to ultraviolet light in the fungal pathogen causing white-nose syndrome of bats.</title>
        <authorList>
            <person name="Palmer J.M."/>
            <person name="Drees K.P."/>
            <person name="Foster J.T."/>
            <person name="Lindner D.L."/>
        </authorList>
    </citation>
    <scope>NUCLEOTIDE SEQUENCE [LARGE SCALE GENOMIC DNA]</scope>
    <source>
        <strain evidence="8">UAMH 10579</strain>
    </source>
</reference>
<dbReference type="PROSITE" id="PS00463">
    <property type="entry name" value="ZN2_CY6_FUNGAL_1"/>
    <property type="match status" value="1"/>
</dbReference>
<evidence type="ECO:0000256" key="4">
    <source>
        <dbReference type="ARBA" id="ARBA00023163"/>
    </source>
</evidence>
<dbReference type="SMART" id="SM00066">
    <property type="entry name" value="GAL4"/>
    <property type="match status" value="1"/>
</dbReference>
<keyword evidence="5" id="KW-0539">Nucleus</keyword>
<dbReference type="GO" id="GO:0008270">
    <property type="term" value="F:zinc ion binding"/>
    <property type="evidence" value="ECO:0007669"/>
    <property type="project" value="InterPro"/>
</dbReference>
<dbReference type="STRING" id="342668.A0A1B8GU01"/>
<dbReference type="RefSeq" id="XP_018133034.2">
    <property type="nucleotide sequence ID" value="XM_018272144.2"/>
</dbReference>
<name>A0A1B8GU01_9PEZI</name>
<evidence type="ECO:0000256" key="2">
    <source>
        <dbReference type="ARBA" id="ARBA00022833"/>
    </source>
</evidence>
<organism evidence="7 8">
    <name type="scientific">Pseudogymnoascus verrucosus</name>
    <dbReference type="NCBI Taxonomy" id="342668"/>
    <lineage>
        <taxon>Eukaryota</taxon>
        <taxon>Fungi</taxon>
        <taxon>Dikarya</taxon>
        <taxon>Ascomycota</taxon>
        <taxon>Pezizomycotina</taxon>
        <taxon>Leotiomycetes</taxon>
        <taxon>Thelebolales</taxon>
        <taxon>Thelebolaceae</taxon>
        <taxon>Pseudogymnoascus</taxon>
    </lineage>
</organism>
<sequence>MFVHQSSTRRKACVTCAQAKRRCDLRFPRCSRCMDRGFDCEYAIPPKSTAGSRDQSIDQSLTWASPRTNEQSVQDTVLMRLPVYDALEIDISTKYDLFYINSFPYPERATIRQEQVDFCILQFKDIILQLVHQNRAPFIHHDSYLDRPPVAYQDLLGISAMYYQKTPQNQSITFSMLDSRIASLVRSSKSSMWSTKDYLLGVQAMIIYQIIRLFDGNIRQRANAEAQFGILETWASQLHSTSNIYYNQSDSESPYQRWIFIESARRTVTMAIMVQAIYSILKDGFCTSVPQMTTLPVSVNGAPWDATEDTWWETTFGLGGELITYQDFLTQWNGGQALYAGTYESILLGACKHNVRRPPLMPL</sequence>
<dbReference type="AlphaFoldDB" id="A0A1B8GU01"/>